<protein>
    <submittedName>
        <fullName evidence="3">Glycoside hydrolase family 71 protein</fullName>
    </submittedName>
</protein>
<reference evidence="3 4" key="1">
    <citation type="submission" date="2014-04" db="EMBL/GenBank/DDBJ databases">
        <authorList>
            <consortium name="DOE Joint Genome Institute"/>
            <person name="Kuo A."/>
            <person name="Kohler A."/>
            <person name="Nagy L.G."/>
            <person name="Floudas D."/>
            <person name="Copeland A."/>
            <person name="Barry K.W."/>
            <person name="Cichocki N."/>
            <person name="Veneault-Fourrey C."/>
            <person name="LaButti K."/>
            <person name="Lindquist E.A."/>
            <person name="Lipzen A."/>
            <person name="Lundell T."/>
            <person name="Morin E."/>
            <person name="Murat C."/>
            <person name="Sun H."/>
            <person name="Tunlid A."/>
            <person name="Henrissat B."/>
            <person name="Grigoriev I.V."/>
            <person name="Hibbett D.S."/>
            <person name="Martin F."/>
            <person name="Nordberg H.P."/>
            <person name="Cantor M.N."/>
            <person name="Hua S.X."/>
        </authorList>
    </citation>
    <scope>NUCLEOTIDE SEQUENCE [LARGE SCALE GENOMIC DNA]</scope>
    <source>
        <strain evidence="3 4">LaAM-08-1</strain>
    </source>
</reference>
<feature type="signal peptide" evidence="2">
    <location>
        <begin position="1"/>
        <end position="19"/>
    </location>
</feature>
<dbReference type="InterPro" id="IPR005197">
    <property type="entry name" value="Glyco_hydro_71"/>
</dbReference>
<feature type="compositionally biased region" description="Low complexity" evidence="1">
    <location>
        <begin position="54"/>
        <end position="100"/>
    </location>
</feature>
<keyword evidence="4" id="KW-1185">Reference proteome</keyword>
<evidence type="ECO:0000313" key="3">
    <source>
        <dbReference type="EMBL" id="KIK01869.1"/>
    </source>
</evidence>
<dbReference type="GO" id="GO:0051118">
    <property type="term" value="F:glucan endo-1,3-alpha-glucosidase activity"/>
    <property type="evidence" value="ECO:0007669"/>
    <property type="project" value="InterPro"/>
</dbReference>
<dbReference type="OrthoDB" id="3257981at2759"/>
<dbReference type="Pfam" id="PF03659">
    <property type="entry name" value="Glyco_hydro_71"/>
    <property type="match status" value="1"/>
</dbReference>
<evidence type="ECO:0000256" key="1">
    <source>
        <dbReference type="SAM" id="MobiDB-lite"/>
    </source>
</evidence>
<accession>A0A0C9XK32</accession>
<evidence type="ECO:0000313" key="4">
    <source>
        <dbReference type="Proteomes" id="UP000054477"/>
    </source>
</evidence>
<dbReference type="STRING" id="1095629.A0A0C9XK32"/>
<dbReference type="HOGENOM" id="CLU_019141_4_0_1"/>
<dbReference type="AlphaFoldDB" id="A0A0C9XK32"/>
<feature type="compositionally biased region" description="Basic residues" evidence="1">
    <location>
        <begin position="33"/>
        <end position="48"/>
    </location>
</feature>
<feature type="region of interest" description="Disordered" evidence="1">
    <location>
        <begin position="33"/>
        <end position="112"/>
    </location>
</feature>
<proteinExistence type="predicted"/>
<dbReference type="EMBL" id="KN838600">
    <property type="protein sequence ID" value="KIK01869.1"/>
    <property type="molecule type" value="Genomic_DNA"/>
</dbReference>
<name>A0A0C9XK32_9AGAR</name>
<sequence>MQLITTVLLFAFVLTLANASTIPFRRIRISSHPHQRGHLSAQRRHARFLPRQVTSTTTLATAGTATPQPSITTTNSSNSSATPSSSSAPSPSISIDSTPQPSQPPADDSGSQKYVVAHHIIGNTFPYTIQDWADDIALAHASGIDGFALNMGSDDWEPARVADAYQAALQSGLDFKLFLSLDMSSLPCGSPADAQGLISLVKAHITHPNQFQYKGRALVSTFAGETCQFGQGSVADGWKTQFTRSPDLQGKIYFIPAFFIDPATFGNFADVMDGDFNWNSGWPIQVTTSFAQNLLNSLPASTPNTTTSAGGILGGVINTAGSLATAGLNRLQLAVSQFIGSTTTDEQHLAALSKLPADLGTRDTDPSRPLYMAAVSPWFFTHYGKDSFNKNFIFLSDQHLYSKRWESLVETRDTIDLVQVLTWNDYGESHYVGPIKGSQPNSQAWTDGMNHTAWLGLTQYYATAFKTGSYPTIEKDQIYMWSRPHSSSAQAPDPVGQPDNFQLPQDAIWAVVLTTAPSSVTLATSPTTSTTVNVPAGLTKLTMPISAGGTMKGTITRNGGTVVELNPTGFTFQGSPKNYNFNAFVASATAD</sequence>
<dbReference type="Proteomes" id="UP000054477">
    <property type="component" value="Unassembled WGS sequence"/>
</dbReference>
<dbReference type="CDD" id="cd11577">
    <property type="entry name" value="GH71"/>
    <property type="match status" value="1"/>
</dbReference>
<keyword evidence="2" id="KW-0732">Signal</keyword>
<evidence type="ECO:0000256" key="2">
    <source>
        <dbReference type="SAM" id="SignalP"/>
    </source>
</evidence>
<gene>
    <name evidence="3" type="ORF">K443DRAFT_97888</name>
</gene>
<organism evidence="3 4">
    <name type="scientific">Laccaria amethystina LaAM-08-1</name>
    <dbReference type="NCBI Taxonomy" id="1095629"/>
    <lineage>
        <taxon>Eukaryota</taxon>
        <taxon>Fungi</taxon>
        <taxon>Dikarya</taxon>
        <taxon>Basidiomycota</taxon>
        <taxon>Agaricomycotina</taxon>
        <taxon>Agaricomycetes</taxon>
        <taxon>Agaricomycetidae</taxon>
        <taxon>Agaricales</taxon>
        <taxon>Agaricineae</taxon>
        <taxon>Hydnangiaceae</taxon>
        <taxon>Laccaria</taxon>
    </lineage>
</organism>
<dbReference type="Gene3D" id="3.20.20.80">
    <property type="entry name" value="Glycosidases"/>
    <property type="match status" value="1"/>
</dbReference>
<reference evidence="4" key="2">
    <citation type="submission" date="2015-01" db="EMBL/GenBank/DDBJ databases">
        <title>Evolutionary Origins and Diversification of the Mycorrhizal Mutualists.</title>
        <authorList>
            <consortium name="DOE Joint Genome Institute"/>
            <consortium name="Mycorrhizal Genomics Consortium"/>
            <person name="Kohler A."/>
            <person name="Kuo A."/>
            <person name="Nagy L.G."/>
            <person name="Floudas D."/>
            <person name="Copeland A."/>
            <person name="Barry K.W."/>
            <person name="Cichocki N."/>
            <person name="Veneault-Fourrey C."/>
            <person name="LaButti K."/>
            <person name="Lindquist E.A."/>
            <person name="Lipzen A."/>
            <person name="Lundell T."/>
            <person name="Morin E."/>
            <person name="Murat C."/>
            <person name="Riley R."/>
            <person name="Ohm R."/>
            <person name="Sun H."/>
            <person name="Tunlid A."/>
            <person name="Henrissat B."/>
            <person name="Grigoriev I.V."/>
            <person name="Hibbett D.S."/>
            <person name="Martin F."/>
        </authorList>
    </citation>
    <scope>NUCLEOTIDE SEQUENCE [LARGE SCALE GENOMIC DNA]</scope>
    <source>
        <strain evidence="4">LaAM-08-1</strain>
    </source>
</reference>
<keyword evidence="3" id="KW-0378">Hydrolase</keyword>
<feature type="chain" id="PRO_5002222861" evidence="2">
    <location>
        <begin position="20"/>
        <end position="591"/>
    </location>
</feature>